<proteinExistence type="predicted"/>
<dbReference type="Proteomes" id="UP000253370">
    <property type="component" value="Unassembled WGS sequence"/>
</dbReference>
<comment type="caution">
    <text evidence="2">The sequence shown here is derived from an EMBL/GenBank/DDBJ whole genome shotgun (WGS) entry which is preliminary data.</text>
</comment>
<dbReference type="AlphaFoldDB" id="A0A365UAD0"/>
<dbReference type="RefSeq" id="WP_113289075.1">
    <property type="nucleotide sequence ID" value="NZ_QNTQ01000006.1"/>
</dbReference>
<organism evidence="2 3">
    <name type="scientific">Rhodosalinus halophilus</name>
    <dbReference type="NCBI Taxonomy" id="2259333"/>
    <lineage>
        <taxon>Bacteria</taxon>
        <taxon>Pseudomonadati</taxon>
        <taxon>Pseudomonadota</taxon>
        <taxon>Alphaproteobacteria</taxon>
        <taxon>Rhodobacterales</taxon>
        <taxon>Paracoccaceae</taxon>
        <taxon>Rhodosalinus</taxon>
    </lineage>
</organism>
<evidence type="ECO:0000256" key="1">
    <source>
        <dbReference type="SAM" id="MobiDB-lite"/>
    </source>
</evidence>
<protein>
    <submittedName>
        <fullName evidence="2">Uncharacterized protein</fullName>
    </submittedName>
</protein>
<keyword evidence="3" id="KW-1185">Reference proteome</keyword>
<evidence type="ECO:0000313" key="2">
    <source>
        <dbReference type="EMBL" id="RBI85816.1"/>
    </source>
</evidence>
<feature type="region of interest" description="Disordered" evidence="1">
    <location>
        <begin position="1"/>
        <end position="29"/>
    </location>
</feature>
<name>A0A365UAD0_9RHOB</name>
<evidence type="ECO:0000313" key="3">
    <source>
        <dbReference type="Proteomes" id="UP000253370"/>
    </source>
</evidence>
<dbReference type="EMBL" id="QNTQ01000006">
    <property type="protein sequence ID" value="RBI85816.1"/>
    <property type="molecule type" value="Genomic_DNA"/>
</dbReference>
<gene>
    <name evidence="2" type="ORF">DRV85_08840</name>
</gene>
<accession>A0A365UAD0</accession>
<reference evidence="2 3" key="1">
    <citation type="submission" date="2018-07" db="EMBL/GenBank/DDBJ databases">
        <title>Rhodosalinus sp. strain E84T genomic sequence and assembly.</title>
        <authorList>
            <person name="Liu Z.-W."/>
            <person name="Lu D.-C."/>
        </authorList>
    </citation>
    <scope>NUCLEOTIDE SEQUENCE [LARGE SCALE GENOMIC DNA]</scope>
    <source>
        <strain evidence="2 3">E84</strain>
    </source>
</reference>
<sequence>MTGRKPKPTAVKRAQGKPGKLGDPNGAAALRRAGKGGAALQATVRKNADAFAAELAPVVAEIQKAGHT</sequence>